<dbReference type="GO" id="GO:0019878">
    <property type="term" value="P:lysine biosynthetic process via aminoadipic acid"/>
    <property type="evidence" value="ECO:0007669"/>
    <property type="project" value="TreeGrafter"/>
</dbReference>
<dbReference type="GO" id="GO:0005829">
    <property type="term" value="C:cytosol"/>
    <property type="evidence" value="ECO:0007669"/>
    <property type="project" value="TreeGrafter"/>
</dbReference>
<dbReference type="RefSeq" id="WP_184793474.1">
    <property type="nucleotide sequence ID" value="NZ_JACHMY010000001.1"/>
</dbReference>
<dbReference type="PANTHER" id="PTHR12215:SF10">
    <property type="entry name" value="L-AMINOADIPATE-SEMIALDEHYDE DEHYDROGENASE-PHOSPHOPANTETHEINYL TRANSFERASE"/>
    <property type="match status" value="1"/>
</dbReference>
<dbReference type="Gene3D" id="3.90.470.20">
    <property type="entry name" value="4'-phosphopantetheinyl transferase domain"/>
    <property type="match status" value="2"/>
</dbReference>
<proteinExistence type="inferred from homology"/>
<dbReference type="InterPro" id="IPR050559">
    <property type="entry name" value="P-Pant_transferase_sf"/>
</dbReference>
<dbReference type="GO" id="GO:0000287">
    <property type="term" value="F:magnesium ion binding"/>
    <property type="evidence" value="ECO:0007669"/>
    <property type="project" value="InterPro"/>
</dbReference>
<evidence type="ECO:0000313" key="5">
    <source>
        <dbReference type="Proteomes" id="UP000549971"/>
    </source>
</evidence>
<organism evidence="4 5">
    <name type="scientific">Kribbella italica</name>
    <dbReference type="NCBI Taxonomy" id="1540520"/>
    <lineage>
        <taxon>Bacteria</taxon>
        <taxon>Bacillati</taxon>
        <taxon>Actinomycetota</taxon>
        <taxon>Actinomycetes</taxon>
        <taxon>Propionibacteriales</taxon>
        <taxon>Kribbellaceae</taxon>
        <taxon>Kribbella</taxon>
    </lineage>
</organism>
<evidence type="ECO:0000313" key="4">
    <source>
        <dbReference type="EMBL" id="MBB5833605.1"/>
    </source>
</evidence>
<dbReference type="Proteomes" id="UP000549971">
    <property type="component" value="Unassembled WGS sequence"/>
</dbReference>
<comment type="caution">
    <text evidence="4">The sequence shown here is derived from an EMBL/GenBank/DDBJ whole genome shotgun (WGS) entry which is preliminary data.</text>
</comment>
<evidence type="ECO:0000256" key="1">
    <source>
        <dbReference type="ARBA" id="ARBA00010990"/>
    </source>
</evidence>
<dbReference type="SUPFAM" id="SSF56214">
    <property type="entry name" value="4'-phosphopantetheinyl transferase"/>
    <property type="match status" value="2"/>
</dbReference>
<dbReference type="EMBL" id="JACHMY010000001">
    <property type="protein sequence ID" value="MBB5833605.1"/>
    <property type="molecule type" value="Genomic_DNA"/>
</dbReference>
<reference evidence="4 5" key="1">
    <citation type="submission" date="2020-08" db="EMBL/GenBank/DDBJ databases">
        <title>Sequencing the genomes of 1000 actinobacteria strains.</title>
        <authorList>
            <person name="Klenk H.-P."/>
        </authorList>
    </citation>
    <scope>NUCLEOTIDE SEQUENCE [LARGE SCALE GENOMIC DNA]</scope>
    <source>
        <strain evidence="4 5">DSM 28967</strain>
    </source>
</reference>
<dbReference type="PANTHER" id="PTHR12215">
    <property type="entry name" value="PHOSPHOPANTETHEINE TRANSFERASE"/>
    <property type="match status" value="1"/>
</dbReference>
<dbReference type="InterPro" id="IPR037143">
    <property type="entry name" value="4-PPantetheinyl_Trfase_dom_sf"/>
</dbReference>
<feature type="domain" description="4'-phosphopantetheinyl transferase" evidence="3">
    <location>
        <begin position="105"/>
        <end position="197"/>
    </location>
</feature>
<evidence type="ECO:0000256" key="2">
    <source>
        <dbReference type="ARBA" id="ARBA00022679"/>
    </source>
</evidence>
<keyword evidence="2 4" id="KW-0808">Transferase</keyword>
<protein>
    <submittedName>
        <fullName evidence="4">4'-phosphopantetheinyl transferase</fullName>
        <ecNumber evidence="4">2.7.8.-</ecNumber>
    </submittedName>
</protein>
<name>A0A7W9J1X6_9ACTN</name>
<keyword evidence="5" id="KW-1185">Reference proteome</keyword>
<dbReference type="AlphaFoldDB" id="A0A7W9J1X6"/>
<gene>
    <name evidence="4" type="ORF">HDA39_000339</name>
</gene>
<accession>A0A7W9J1X6</accession>
<dbReference type="EC" id="2.7.8.-" evidence="4"/>
<dbReference type="GO" id="GO:0008897">
    <property type="term" value="F:holo-[acyl-carrier-protein] synthase activity"/>
    <property type="evidence" value="ECO:0007669"/>
    <property type="project" value="InterPro"/>
</dbReference>
<dbReference type="InterPro" id="IPR008278">
    <property type="entry name" value="4-PPantetheinyl_Trfase_dom"/>
</dbReference>
<dbReference type="Pfam" id="PF01648">
    <property type="entry name" value="ACPS"/>
    <property type="match status" value="1"/>
</dbReference>
<sequence length="229" mass="25026">MIEVWWARLSTQPIDPRWITDLDPAERERLAAYVRTEDQNRFLLGCTIVRRLLARRQQLPPASIRLDRRCPDCGRPHGKVRTEGAELSITHSGDLVGVAFHPTTPIGLDVELVNPAVDAVALARVSLASAETDDLVRRPAADQPAAFTTYWTRKEAVVKATGDGIRTDLTKLVVTPPDQPAAVVSWPDHAGPIQLIDVDSAPNHRAALAALSDEPIEMSLEDAANLLSS</sequence>
<comment type="similarity">
    <text evidence="1">Belongs to the P-Pant transferase superfamily. Gsp/Sfp/HetI/AcpT family.</text>
</comment>
<evidence type="ECO:0000259" key="3">
    <source>
        <dbReference type="Pfam" id="PF01648"/>
    </source>
</evidence>